<dbReference type="GO" id="GO:0000781">
    <property type="term" value="C:chromosome, telomeric region"/>
    <property type="evidence" value="ECO:0007669"/>
    <property type="project" value="TreeGrafter"/>
</dbReference>
<dbReference type="AlphaFoldDB" id="A0AAV9IES5"/>
<dbReference type="InterPro" id="IPR012340">
    <property type="entry name" value="NA-bd_OB-fold"/>
</dbReference>
<dbReference type="GO" id="GO:0005662">
    <property type="term" value="C:DNA replication factor A complex"/>
    <property type="evidence" value="ECO:0007669"/>
    <property type="project" value="TreeGrafter"/>
</dbReference>
<comment type="subcellular location">
    <subcellularLocation>
        <location evidence="1">Nucleus</location>
    </subcellularLocation>
</comment>
<dbReference type="SUPFAM" id="SSF46785">
    <property type="entry name" value="Winged helix' DNA-binding domain"/>
    <property type="match status" value="1"/>
</dbReference>
<dbReference type="InterPro" id="IPR036390">
    <property type="entry name" value="WH_DNA-bd_sf"/>
</dbReference>
<sequence>MNNSLFGANYNLGGTFQPFPHAGQSFTSDPLTSPSKYAPVLQTTVDRNQALQPVSLTQLVHATQEHPDDAFHVNNTPLRNVTFVGYIVKVDELSTNLCYQIEDGTANMEVRLYMLDNDSEQQAQKRAALQPGVWVRVFGSLREFNGERSVKAHHIQPVDDMNEILFHRLQVIQVYLQQTRGVSNKNKQTLNNNVANGTRGEHFDQGTDIMNDSSFSPIHQSVLATIRHLSKDYRGTSDEEIVANLKQKFPPKDIHEAIHFLMEEGHIYTTIDESHYQACSSF</sequence>
<evidence type="ECO:0000256" key="4">
    <source>
        <dbReference type="ARBA" id="ARBA00023125"/>
    </source>
</evidence>
<dbReference type="InterPro" id="IPR036388">
    <property type="entry name" value="WH-like_DNA-bd_sf"/>
</dbReference>
<dbReference type="GO" id="GO:0035861">
    <property type="term" value="C:site of double-strand break"/>
    <property type="evidence" value="ECO:0007669"/>
    <property type="project" value="TreeGrafter"/>
</dbReference>
<dbReference type="GO" id="GO:0006289">
    <property type="term" value="P:nucleotide-excision repair"/>
    <property type="evidence" value="ECO:0007669"/>
    <property type="project" value="TreeGrafter"/>
</dbReference>
<dbReference type="Pfam" id="PF01336">
    <property type="entry name" value="tRNA_anti-codon"/>
    <property type="match status" value="1"/>
</dbReference>
<organism evidence="8 9">
    <name type="scientific">Galdieria yellowstonensis</name>
    <dbReference type="NCBI Taxonomy" id="3028027"/>
    <lineage>
        <taxon>Eukaryota</taxon>
        <taxon>Rhodophyta</taxon>
        <taxon>Bangiophyceae</taxon>
        <taxon>Galdieriales</taxon>
        <taxon>Galdieriaceae</taxon>
        <taxon>Galdieria</taxon>
    </lineage>
</organism>
<evidence type="ECO:0000259" key="6">
    <source>
        <dbReference type="Pfam" id="PF01336"/>
    </source>
</evidence>
<gene>
    <name evidence="8" type="ORF">GAYE_SCF17G3738</name>
</gene>
<evidence type="ECO:0000256" key="1">
    <source>
        <dbReference type="ARBA" id="ARBA00004123"/>
    </source>
</evidence>
<dbReference type="SUPFAM" id="SSF50249">
    <property type="entry name" value="Nucleic acid-binding proteins"/>
    <property type="match status" value="1"/>
</dbReference>
<dbReference type="PIRSF" id="PIRSF036949">
    <property type="entry name" value="RPA32"/>
    <property type="match status" value="1"/>
</dbReference>
<dbReference type="Proteomes" id="UP001300502">
    <property type="component" value="Unassembled WGS sequence"/>
</dbReference>
<evidence type="ECO:0000259" key="7">
    <source>
        <dbReference type="Pfam" id="PF08784"/>
    </source>
</evidence>
<dbReference type="PANTHER" id="PTHR13989">
    <property type="entry name" value="REPLICATION PROTEIN A-RELATED"/>
    <property type="match status" value="1"/>
</dbReference>
<dbReference type="Pfam" id="PF08784">
    <property type="entry name" value="RPA_C"/>
    <property type="match status" value="1"/>
</dbReference>
<feature type="domain" description="Replication protein A C-terminal" evidence="7">
    <location>
        <begin position="176"/>
        <end position="273"/>
    </location>
</feature>
<accession>A0AAV9IES5</accession>
<dbReference type="InterPro" id="IPR014646">
    <property type="entry name" value="Rfa2/RPA32"/>
</dbReference>
<name>A0AAV9IES5_9RHOD</name>
<keyword evidence="5" id="KW-0539">Nucleus</keyword>
<feature type="domain" description="OB" evidence="6">
    <location>
        <begin position="81"/>
        <end position="158"/>
    </location>
</feature>
<reference evidence="8 9" key="1">
    <citation type="submission" date="2022-07" db="EMBL/GenBank/DDBJ databases">
        <title>Genome-wide signatures of adaptation to extreme environments.</title>
        <authorList>
            <person name="Cho C.H."/>
            <person name="Yoon H.S."/>
        </authorList>
    </citation>
    <scope>NUCLEOTIDE SEQUENCE [LARGE SCALE GENOMIC DNA]</scope>
    <source>
        <strain evidence="8 9">108.79 E11</strain>
    </source>
</reference>
<comment type="caution">
    <text evidence="8">The sequence shown here is derived from an EMBL/GenBank/DDBJ whole genome shotgun (WGS) entry which is preliminary data.</text>
</comment>
<dbReference type="InterPro" id="IPR004365">
    <property type="entry name" value="NA-bd_OB_tRNA"/>
</dbReference>
<dbReference type="GO" id="GO:0006260">
    <property type="term" value="P:DNA replication"/>
    <property type="evidence" value="ECO:0007669"/>
    <property type="project" value="UniProtKB-KW"/>
</dbReference>
<dbReference type="Gene3D" id="2.40.50.140">
    <property type="entry name" value="Nucleic acid-binding proteins"/>
    <property type="match status" value="1"/>
</dbReference>
<dbReference type="CDD" id="cd04478">
    <property type="entry name" value="RPA2_DBD_D"/>
    <property type="match status" value="1"/>
</dbReference>
<proteinExistence type="inferred from homology"/>
<protein>
    <recommendedName>
        <fullName evidence="10">Replication protein A C-terminal domain-containing protein</fullName>
    </recommendedName>
</protein>
<dbReference type="InterPro" id="IPR040260">
    <property type="entry name" value="RFA2-like"/>
</dbReference>
<dbReference type="InterPro" id="IPR014892">
    <property type="entry name" value="RPA_C"/>
</dbReference>
<comment type="similarity">
    <text evidence="2">Belongs to the replication factor A protein 2 family.</text>
</comment>
<keyword evidence="4" id="KW-0238">DNA-binding</keyword>
<evidence type="ECO:0008006" key="10">
    <source>
        <dbReference type="Google" id="ProtNLM"/>
    </source>
</evidence>
<keyword evidence="3" id="KW-0235">DNA replication</keyword>
<dbReference type="PANTHER" id="PTHR13989:SF16">
    <property type="entry name" value="REPLICATION PROTEIN A2"/>
    <property type="match status" value="1"/>
</dbReference>
<evidence type="ECO:0000256" key="3">
    <source>
        <dbReference type="ARBA" id="ARBA00022705"/>
    </source>
</evidence>
<keyword evidence="9" id="KW-1185">Reference proteome</keyword>
<evidence type="ECO:0000313" key="9">
    <source>
        <dbReference type="Proteomes" id="UP001300502"/>
    </source>
</evidence>
<evidence type="ECO:0000256" key="2">
    <source>
        <dbReference type="ARBA" id="ARBA00007815"/>
    </source>
</evidence>
<dbReference type="Gene3D" id="1.10.10.10">
    <property type="entry name" value="Winged helix-like DNA-binding domain superfamily/Winged helix DNA-binding domain"/>
    <property type="match status" value="1"/>
</dbReference>
<evidence type="ECO:0000313" key="8">
    <source>
        <dbReference type="EMBL" id="KAK4525829.1"/>
    </source>
</evidence>
<dbReference type="GO" id="GO:0000724">
    <property type="term" value="P:double-strand break repair via homologous recombination"/>
    <property type="evidence" value="ECO:0007669"/>
    <property type="project" value="TreeGrafter"/>
</dbReference>
<dbReference type="EMBL" id="JANCYU010000034">
    <property type="protein sequence ID" value="KAK4525829.1"/>
    <property type="molecule type" value="Genomic_DNA"/>
</dbReference>
<evidence type="ECO:0000256" key="5">
    <source>
        <dbReference type="ARBA" id="ARBA00023242"/>
    </source>
</evidence>
<dbReference type="GO" id="GO:0003697">
    <property type="term" value="F:single-stranded DNA binding"/>
    <property type="evidence" value="ECO:0007669"/>
    <property type="project" value="TreeGrafter"/>
</dbReference>